<keyword evidence="4 11" id="KW-0812">Transmembrane</keyword>
<dbReference type="PANTHER" id="PTHR14467">
    <property type="entry name" value="ARV1"/>
    <property type="match status" value="1"/>
</dbReference>
<comment type="subcellular location">
    <subcellularLocation>
        <location evidence="1 11">Endoplasmic reticulum membrane</location>
        <topology evidence="1 11">Multi-pass membrane protein</topology>
    </subcellularLocation>
</comment>
<dbReference type="PANTHER" id="PTHR14467:SF0">
    <property type="entry name" value="PROTEIN ARV1"/>
    <property type="match status" value="1"/>
</dbReference>
<dbReference type="Proteomes" id="UP001642464">
    <property type="component" value="Unassembled WGS sequence"/>
</dbReference>
<evidence type="ECO:0000256" key="4">
    <source>
        <dbReference type="ARBA" id="ARBA00022692"/>
    </source>
</evidence>
<evidence type="ECO:0000313" key="13">
    <source>
        <dbReference type="EMBL" id="CAK9091277.1"/>
    </source>
</evidence>
<dbReference type="Pfam" id="PF13833">
    <property type="entry name" value="EF-hand_8"/>
    <property type="match status" value="1"/>
</dbReference>
<feature type="transmembrane region" description="Helical" evidence="11">
    <location>
        <begin position="119"/>
        <end position="143"/>
    </location>
</feature>
<comment type="similarity">
    <text evidence="2 11">Belongs to the ARV1 family.</text>
</comment>
<keyword evidence="6" id="KW-0106">Calcium</keyword>
<evidence type="ECO:0000256" key="7">
    <source>
        <dbReference type="ARBA" id="ARBA00022989"/>
    </source>
</evidence>
<name>A0ABP0QSM5_9DINO</name>
<accession>A0ABP0QSM5</accession>
<dbReference type="PROSITE" id="PS00018">
    <property type="entry name" value="EF_HAND_1"/>
    <property type="match status" value="1"/>
</dbReference>
<keyword evidence="14" id="KW-1185">Reference proteome</keyword>
<dbReference type="Pfam" id="PF04161">
    <property type="entry name" value="Arv1"/>
    <property type="match status" value="1"/>
</dbReference>
<gene>
    <name evidence="13" type="ORF">SCF082_LOCUS43004</name>
</gene>
<dbReference type="PROSITE" id="PS50222">
    <property type="entry name" value="EF_HAND_2"/>
    <property type="match status" value="2"/>
</dbReference>
<evidence type="ECO:0000256" key="2">
    <source>
        <dbReference type="ARBA" id="ARBA00009187"/>
    </source>
</evidence>
<comment type="function">
    <text evidence="11">Regulates also the sphingolipid metabolism.</text>
</comment>
<evidence type="ECO:0000256" key="1">
    <source>
        <dbReference type="ARBA" id="ARBA00004477"/>
    </source>
</evidence>
<evidence type="ECO:0000256" key="9">
    <source>
        <dbReference type="ARBA" id="ARBA00023098"/>
    </source>
</evidence>
<feature type="transmembrane region" description="Helical" evidence="11">
    <location>
        <begin position="82"/>
        <end position="99"/>
    </location>
</feature>
<evidence type="ECO:0000313" key="14">
    <source>
        <dbReference type="Proteomes" id="UP001642464"/>
    </source>
</evidence>
<organism evidence="13 14">
    <name type="scientific">Durusdinium trenchii</name>
    <dbReference type="NCBI Taxonomy" id="1381693"/>
    <lineage>
        <taxon>Eukaryota</taxon>
        <taxon>Sar</taxon>
        <taxon>Alveolata</taxon>
        <taxon>Dinophyceae</taxon>
        <taxon>Suessiales</taxon>
        <taxon>Symbiodiniaceae</taxon>
        <taxon>Durusdinium</taxon>
    </lineage>
</organism>
<dbReference type="SMART" id="SM00054">
    <property type="entry name" value="EFh"/>
    <property type="match status" value="2"/>
</dbReference>
<proteinExistence type="inferred from homology"/>
<dbReference type="Gene3D" id="1.10.238.10">
    <property type="entry name" value="EF-hand"/>
    <property type="match status" value="1"/>
</dbReference>
<feature type="domain" description="EF-hand" evidence="12">
    <location>
        <begin position="297"/>
        <end position="332"/>
    </location>
</feature>
<comment type="function">
    <text evidence="11">Mediator of sterol homeostasis involved in sterol uptake, trafficking and distribution into membranes.</text>
</comment>
<dbReference type="InterPro" id="IPR018247">
    <property type="entry name" value="EF_Hand_1_Ca_BS"/>
</dbReference>
<dbReference type="InterPro" id="IPR011992">
    <property type="entry name" value="EF-hand-dom_pair"/>
</dbReference>
<dbReference type="SUPFAM" id="SSF47473">
    <property type="entry name" value="EF-hand"/>
    <property type="match status" value="1"/>
</dbReference>
<evidence type="ECO:0000256" key="6">
    <source>
        <dbReference type="ARBA" id="ARBA00022837"/>
    </source>
</evidence>
<evidence type="ECO:0000256" key="5">
    <source>
        <dbReference type="ARBA" id="ARBA00022824"/>
    </source>
</evidence>
<keyword evidence="9 11" id="KW-0443">Lipid metabolism</keyword>
<reference evidence="13 14" key="1">
    <citation type="submission" date="2024-02" db="EMBL/GenBank/DDBJ databases">
        <authorList>
            <person name="Chen Y."/>
            <person name="Shah S."/>
            <person name="Dougan E. K."/>
            <person name="Thang M."/>
            <person name="Chan C."/>
        </authorList>
    </citation>
    <scope>NUCLEOTIDE SEQUENCE [LARGE SCALE GENOMIC DNA]</scope>
</reference>
<protein>
    <recommendedName>
        <fullName evidence="11">Protein ARV</fullName>
    </recommendedName>
</protein>
<dbReference type="InterPro" id="IPR002048">
    <property type="entry name" value="EF_hand_dom"/>
</dbReference>
<evidence type="ECO:0000259" key="12">
    <source>
        <dbReference type="PROSITE" id="PS50222"/>
    </source>
</evidence>
<sequence length="446" mass="50957">MASDTRSDLGLRCIHCGRRVDELFYRIGQDICLSQCQCGEVADHYIEFEILLVFIDMQLLQPKVYRHVIFNRFSARTLRMESLRFLLFCLFLDAYTRWASLPSSPASTRSSRLFQHADWAVLVVTLVETASYFLCVSYTALLLGPFRSNKSWRSWEGHRRIWEALIISSFGKVFKLVPLIWGGFSGETDQTMMATAVMLFIAACNVTAVQTVLEDSDCRWAAVAVAFGCTLQEAGQTVLRAACAASLVSVSAISIVFGGISKRLLRVARPKVQFFMQMTVIDKKTMFLLLKQVQSNINEAEFEARFRRLDQDSSGVIEFDEFVRWVHDDEVEVIGSAEKVKRTFEELANDMDVSIKLIMYVYDCFKFELGTSQVDEYPKTCAVLNRDQACNLAQILVTKLAKKKFDKYWEMVDVDKKGVVTFDDFCELLDFEDMAEDVLTKYNSDD</sequence>
<keyword evidence="8 11" id="KW-0445">Lipid transport</keyword>
<comment type="caution">
    <text evidence="13">The sequence shown here is derived from an EMBL/GenBank/DDBJ whole genome shotgun (WGS) entry which is preliminary data.</text>
</comment>
<feature type="transmembrane region" description="Helical" evidence="11">
    <location>
        <begin position="238"/>
        <end position="260"/>
    </location>
</feature>
<keyword evidence="10 11" id="KW-0472">Membrane</keyword>
<feature type="domain" description="EF-hand" evidence="12">
    <location>
        <begin position="400"/>
        <end position="435"/>
    </location>
</feature>
<evidence type="ECO:0000256" key="11">
    <source>
        <dbReference type="RuleBase" id="RU368065"/>
    </source>
</evidence>
<dbReference type="EMBL" id="CAXAMM010040128">
    <property type="protein sequence ID" value="CAK9091277.1"/>
    <property type="molecule type" value="Genomic_DNA"/>
</dbReference>
<keyword evidence="3 11" id="KW-0813">Transport</keyword>
<evidence type="ECO:0000256" key="3">
    <source>
        <dbReference type="ARBA" id="ARBA00022448"/>
    </source>
</evidence>
<keyword evidence="7 11" id="KW-1133">Transmembrane helix</keyword>
<keyword evidence="11" id="KW-0746">Sphingolipid metabolism</keyword>
<dbReference type="InterPro" id="IPR007290">
    <property type="entry name" value="Arv1"/>
</dbReference>
<keyword evidence="5 11" id="KW-0256">Endoplasmic reticulum</keyword>
<evidence type="ECO:0000256" key="10">
    <source>
        <dbReference type="ARBA" id="ARBA00023136"/>
    </source>
</evidence>
<evidence type="ECO:0000256" key="8">
    <source>
        <dbReference type="ARBA" id="ARBA00023055"/>
    </source>
</evidence>
<feature type="transmembrane region" description="Helical" evidence="11">
    <location>
        <begin position="164"/>
        <end position="184"/>
    </location>
</feature>